<proteinExistence type="inferred from homology"/>
<evidence type="ECO:0000259" key="2">
    <source>
        <dbReference type="Pfam" id="PF00849"/>
    </source>
</evidence>
<accession>A0A7S0EIB0</accession>
<evidence type="ECO:0000313" key="3">
    <source>
        <dbReference type="EMBL" id="CAD8484632.1"/>
    </source>
</evidence>
<organism evidence="3">
    <name type="scientific">Hanusia phi</name>
    <dbReference type="NCBI Taxonomy" id="3032"/>
    <lineage>
        <taxon>Eukaryota</taxon>
        <taxon>Cryptophyceae</taxon>
        <taxon>Pyrenomonadales</taxon>
        <taxon>Geminigeraceae</taxon>
        <taxon>Hanusia</taxon>
    </lineage>
</organism>
<comment type="similarity">
    <text evidence="1">Belongs to the pseudouridine synthase RluA family.</text>
</comment>
<dbReference type="GO" id="GO:0003723">
    <property type="term" value="F:RNA binding"/>
    <property type="evidence" value="ECO:0007669"/>
    <property type="project" value="InterPro"/>
</dbReference>
<dbReference type="InterPro" id="IPR020103">
    <property type="entry name" value="PsdUridine_synth_cat_dom_sf"/>
</dbReference>
<gene>
    <name evidence="3" type="ORF">HPHI1048_LOCUS10754</name>
</gene>
<dbReference type="PANTHER" id="PTHR21600:SF87">
    <property type="entry name" value="RNA PSEUDOURIDYLATE SYNTHASE DOMAIN-CONTAINING PROTEIN 1"/>
    <property type="match status" value="1"/>
</dbReference>
<evidence type="ECO:0000256" key="1">
    <source>
        <dbReference type="ARBA" id="ARBA00010876"/>
    </source>
</evidence>
<dbReference type="EMBL" id="HBEO01015800">
    <property type="protein sequence ID" value="CAD8484632.1"/>
    <property type="molecule type" value="Transcribed_RNA"/>
</dbReference>
<dbReference type="Pfam" id="PF00849">
    <property type="entry name" value="PseudoU_synth_2"/>
    <property type="match status" value="1"/>
</dbReference>
<dbReference type="Gene3D" id="3.30.2350.10">
    <property type="entry name" value="Pseudouridine synthase"/>
    <property type="match status" value="1"/>
</dbReference>
<protein>
    <recommendedName>
        <fullName evidence="2">Pseudouridine synthase RsuA/RluA-like domain-containing protein</fullName>
    </recommendedName>
</protein>
<dbReference type="GO" id="GO:0009982">
    <property type="term" value="F:pseudouridine synthase activity"/>
    <property type="evidence" value="ECO:0007669"/>
    <property type="project" value="InterPro"/>
</dbReference>
<reference evidence="3" key="1">
    <citation type="submission" date="2021-01" db="EMBL/GenBank/DDBJ databases">
        <authorList>
            <person name="Corre E."/>
            <person name="Pelletier E."/>
            <person name="Niang G."/>
            <person name="Scheremetjew M."/>
            <person name="Finn R."/>
            <person name="Kale V."/>
            <person name="Holt S."/>
            <person name="Cochrane G."/>
            <person name="Meng A."/>
            <person name="Brown T."/>
            <person name="Cohen L."/>
        </authorList>
    </citation>
    <scope>NUCLEOTIDE SEQUENCE</scope>
    <source>
        <strain evidence="3">CCMP325</strain>
    </source>
</reference>
<sequence length="166" mass="19005">MLAAKTRAAAAAANHQFTMRMVEKEYVAIVAGRLEGSGKVDMPLANQTACTKFHVIKHARSLKYGWVTMVKALPETGRKHQIRKHMLSLGHPIIGDKKYTGISCGKPEWTPEPNGLMLWARRLNFLHPEWQTPLDFVAEVPPRFDRFLAREDERWENISETETRHC</sequence>
<dbReference type="SUPFAM" id="SSF55120">
    <property type="entry name" value="Pseudouridine synthase"/>
    <property type="match status" value="1"/>
</dbReference>
<name>A0A7S0EIB0_9CRYP</name>
<feature type="domain" description="Pseudouridine synthase RsuA/RluA-like" evidence="2">
    <location>
        <begin position="1"/>
        <end position="87"/>
    </location>
</feature>
<dbReference type="InterPro" id="IPR006145">
    <property type="entry name" value="PsdUridine_synth_RsuA/RluA"/>
</dbReference>
<dbReference type="InterPro" id="IPR050188">
    <property type="entry name" value="RluA_PseudoU_synthase"/>
</dbReference>
<dbReference type="PANTHER" id="PTHR21600">
    <property type="entry name" value="MITOCHONDRIAL RNA PSEUDOURIDINE SYNTHASE"/>
    <property type="match status" value="1"/>
</dbReference>
<dbReference type="CDD" id="cd02869">
    <property type="entry name" value="PseudoU_synth_RluA_like"/>
    <property type="match status" value="1"/>
</dbReference>
<dbReference type="GO" id="GO:0000455">
    <property type="term" value="P:enzyme-directed rRNA pseudouridine synthesis"/>
    <property type="evidence" value="ECO:0007669"/>
    <property type="project" value="TreeGrafter"/>
</dbReference>
<dbReference type="AlphaFoldDB" id="A0A7S0EIB0"/>